<protein>
    <submittedName>
        <fullName evidence="1">Uncharacterized protein</fullName>
    </submittedName>
</protein>
<accession>A0ABP9QJ65</accession>
<gene>
    <name evidence="1" type="ORF">GCM10023214_30150</name>
</gene>
<keyword evidence="2" id="KW-1185">Reference proteome</keyword>
<comment type="caution">
    <text evidence="1">The sequence shown here is derived from an EMBL/GenBank/DDBJ whole genome shotgun (WGS) entry which is preliminary data.</text>
</comment>
<dbReference type="NCBIfam" id="NF038175">
    <property type="entry name" value="IniB_NTERM"/>
    <property type="match status" value="1"/>
</dbReference>
<dbReference type="InterPro" id="IPR049709">
    <property type="entry name" value="IniB-like_N"/>
</dbReference>
<dbReference type="EMBL" id="BAABIB010000063">
    <property type="protein sequence ID" value="GAA5162814.1"/>
    <property type="molecule type" value="Genomic_DNA"/>
</dbReference>
<proteinExistence type="predicted"/>
<organism evidence="1 2">
    <name type="scientific">Amycolatopsis dongchuanensis</name>
    <dbReference type="NCBI Taxonomy" id="1070866"/>
    <lineage>
        <taxon>Bacteria</taxon>
        <taxon>Bacillati</taxon>
        <taxon>Actinomycetota</taxon>
        <taxon>Actinomycetes</taxon>
        <taxon>Pseudonocardiales</taxon>
        <taxon>Pseudonocardiaceae</taxon>
        <taxon>Amycolatopsis</taxon>
    </lineage>
</organism>
<sequence>MSQPIQSLHDLVLSLVTDGTSQSAFLADPAGVLAGAGLSDITAGDVQEVTALVTDHVPAPVAEAVESALAALPADLPDNLDCAIEHLRCVAGTLPGGLGSLATATSASDSGLAGSVAYAGEHVDSTLAAAVSGGGASVAGTTVTEVGQLAGSVAAGGDALSATTGVTTADAALSGALAAADGSVAGAVQSVSPAGAYAVGVDAIALPSLGSVGDLGSSLDSDLLGDSTPAVDTTGTYAHTVVAGAAGAVYNDSAALAGYAAPVAGDQVANAVAQAGSEVAQHVDSAASVVPEALSHVPALPAPNLPVDLPADVPVHVATQLPQSLPDVAQLPHVAQVPDVAHDVVSTAQAATSGVVAHTGISDLGVLDHTAALPDLGDALHTDLPLGH</sequence>
<name>A0ABP9QJ65_9PSEU</name>
<dbReference type="Proteomes" id="UP001500192">
    <property type="component" value="Unassembled WGS sequence"/>
</dbReference>
<dbReference type="RefSeq" id="WP_346054045.1">
    <property type="nucleotide sequence ID" value="NZ_BAABIB010000063.1"/>
</dbReference>
<reference evidence="2" key="1">
    <citation type="journal article" date="2019" name="Int. J. Syst. Evol. Microbiol.">
        <title>The Global Catalogue of Microorganisms (GCM) 10K type strain sequencing project: providing services to taxonomists for standard genome sequencing and annotation.</title>
        <authorList>
            <consortium name="The Broad Institute Genomics Platform"/>
            <consortium name="The Broad Institute Genome Sequencing Center for Infectious Disease"/>
            <person name="Wu L."/>
            <person name="Ma J."/>
        </authorList>
    </citation>
    <scope>NUCLEOTIDE SEQUENCE [LARGE SCALE GENOMIC DNA]</scope>
    <source>
        <strain evidence="2">JCM 18054</strain>
    </source>
</reference>
<evidence type="ECO:0000313" key="2">
    <source>
        <dbReference type="Proteomes" id="UP001500192"/>
    </source>
</evidence>
<evidence type="ECO:0000313" key="1">
    <source>
        <dbReference type="EMBL" id="GAA5162814.1"/>
    </source>
</evidence>